<organism evidence="3 4">
    <name type="scientific">Teredinibacter turnerae (strain ATCC 39867 / T7901)</name>
    <dbReference type="NCBI Taxonomy" id="377629"/>
    <lineage>
        <taxon>Bacteria</taxon>
        <taxon>Pseudomonadati</taxon>
        <taxon>Pseudomonadota</taxon>
        <taxon>Gammaproteobacteria</taxon>
        <taxon>Cellvibrionales</taxon>
        <taxon>Cellvibrionaceae</taxon>
        <taxon>Teredinibacter</taxon>
    </lineage>
</organism>
<dbReference type="Proteomes" id="UP000009080">
    <property type="component" value="Chromosome"/>
</dbReference>
<accession>C5BNG0</accession>
<dbReference type="HOGENOM" id="CLU_153827_0_0_6"/>
<dbReference type="InterPro" id="IPR009050">
    <property type="entry name" value="Globin-like_sf"/>
</dbReference>
<dbReference type="eggNOG" id="COG1017">
    <property type="taxonomic scope" value="Bacteria"/>
</dbReference>
<dbReference type="GO" id="GO:0020037">
    <property type="term" value="F:heme binding"/>
    <property type="evidence" value="ECO:0007669"/>
    <property type="project" value="InterPro"/>
</dbReference>
<dbReference type="InterPro" id="IPR044399">
    <property type="entry name" value="Mb-like_M"/>
</dbReference>
<proteinExistence type="inferred from homology"/>
<dbReference type="SUPFAM" id="SSF46458">
    <property type="entry name" value="Globin-like"/>
    <property type="match status" value="1"/>
</dbReference>
<keyword evidence="1" id="KW-0479">Metal-binding</keyword>
<dbReference type="STRING" id="377629.TERTU_2953"/>
<dbReference type="OrthoDB" id="980856at2"/>
<dbReference type="CDD" id="cd01040">
    <property type="entry name" value="Mb-like"/>
    <property type="match status" value="1"/>
</dbReference>
<dbReference type="GO" id="GO:0019825">
    <property type="term" value="F:oxygen binding"/>
    <property type="evidence" value="ECO:0007669"/>
    <property type="project" value="InterPro"/>
</dbReference>
<name>C5BNG0_TERTT</name>
<comment type="similarity">
    <text evidence="1">Belongs to the globin family.</text>
</comment>
<dbReference type="KEGG" id="ttu:TERTU_2953"/>
<evidence type="ECO:0000313" key="3">
    <source>
        <dbReference type="EMBL" id="ACR12393.1"/>
    </source>
</evidence>
<reference evidence="3 4" key="1">
    <citation type="journal article" date="2009" name="PLoS ONE">
        <title>The complete genome of Teredinibacter turnerae T7901: an intracellular endosymbiont of marine wood-boring bivalves (shipworms).</title>
        <authorList>
            <person name="Yang J.C."/>
            <person name="Madupu R."/>
            <person name="Durkin A.S."/>
            <person name="Ekborg N.A."/>
            <person name="Pedamallu C.S."/>
            <person name="Hostetler J.B."/>
            <person name="Radune D."/>
            <person name="Toms B.S."/>
            <person name="Henrissat B."/>
            <person name="Coutinho P.M."/>
            <person name="Schwarz S."/>
            <person name="Field L."/>
            <person name="Trindade-Silva A.E."/>
            <person name="Soares C.A.G."/>
            <person name="Elshahawi S."/>
            <person name="Hanora A."/>
            <person name="Schmidt E.W."/>
            <person name="Haygood M.G."/>
            <person name="Posfai J."/>
            <person name="Benner J."/>
            <person name="Madinger C."/>
            <person name="Nove J."/>
            <person name="Anton B."/>
            <person name="Chaudhary K."/>
            <person name="Foster J."/>
            <person name="Holman A."/>
            <person name="Kumar S."/>
            <person name="Lessard P.A."/>
            <person name="Luyten Y.A."/>
            <person name="Slatko B."/>
            <person name="Wood N."/>
            <person name="Wu B."/>
            <person name="Teplitski M."/>
            <person name="Mougous J.D."/>
            <person name="Ward N."/>
            <person name="Eisen J.A."/>
            <person name="Badger J.H."/>
            <person name="Distel D.L."/>
        </authorList>
    </citation>
    <scope>NUCLEOTIDE SEQUENCE [LARGE SCALE GENOMIC DNA]</scope>
    <source>
        <strain evidence="4">ATCC 39867 / T7901</strain>
    </source>
</reference>
<dbReference type="GO" id="GO:0005344">
    <property type="term" value="F:oxygen carrier activity"/>
    <property type="evidence" value="ECO:0007669"/>
    <property type="project" value="UniProtKB-KW"/>
</dbReference>
<dbReference type="AlphaFoldDB" id="C5BNG0"/>
<feature type="domain" description="Globin" evidence="2">
    <location>
        <begin position="67"/>
        <end position="121"/>
    </location>
</feature>
<evidence type="ECO:0000259" key="2">
    <source>
        <dbReference type="Pfam" id="PF00042"/>
    </source>
</evidence>
<keyword evidence="4" id="KW-1185">Reference proteome</keyword>
<dbReference type="Pfam" id="PF00042">
    <property type="entry name" value="Globin"/>
    <property type="match status" value="1"/>
</dbReference>
<keyword evidence="1" id="KW-0349">Heme</keyword>
<keyword evidence="1" id="KW-0813">Transport</keyword>
<dbReference type="InterPro" id="IPR012292">
    <property type="entry name" value="Globin/Proto"/>
</dbReference>
<protein>
    <recommendedName>
        <fullName evidence="2">Globin domain-containing protein</fullName>
    </recommendedName>
</protein>
<evidence type="ECO:0000256" key="1">
    <source>
        <dbReference type="RuleBase" id="RU000356"/>
    </source>
</evidence>
<keyword evidence="1" id="KW-0561">Oxygen transport</keyword>
<sequence>MNTVALFNDSFEKCLHGRYSTFFERFYRNFEQRQPEVRRMFQGTDVQRRYDMFEESILILVDYSANGTASENLERLATLHTSKGATPEMFDEWMDALIQTLREVDPQFDDNAEFAWRDILSTGLEYLKNSARVAIQKSS</sequence>
<evidence type="ECO:0000313" key="4">
    <source>
        <dbReference type="Proteomes" id="UP000009080"/>
    </source>
</evidence>
<dbReference type="Gene3D" id="1.10.490.10">
    <property type="entry name" value="Globins"/>
    <property type="match status" value="1"/>
</dbReference>
<gene>
    <name evidence="3" type="ordered locus">TERTU_2953</name>
</gene>
<dbReference type="InterPro" id="IPR000971">
    <property type="entry name" value="Globin"/>
</dbReference>
<dbReference type="RefSeq" id="WP_015818505.1">
    <property type="nucleotide sequence ID" value="NC_012997.1"/>
</dbReference>
<keyword evidence="1" id="KW-0408">Iron</keyword>
<dbReference type="EMBL" id="CP001614">
    <property type="protein sequence ID" value="ACR12393.1"/>
    <property type="molecule type" value="Genomic_DNA"/>
</dbReference>